<dbReference type="InterPro" id="IPR036770">
    <property type="entry name" value="Ankyrin_rpt-contain_sf"/>
</dbReference>
<proteinExistence type="predicted"/>
<dbReference type="PROSITE" id="PS50297">
    <property type="entry name" value="ANK_REP_REGION"/>
    <property type="match status" value="4"/>
</dbReference>
<evidence type="ECO:0000313" key="7">
    <source>
        <dbReference type="Proteomes" id="UP001166286"/>
    </source>
</evidence>
<feature type="repeat" description="ANK" evidence="3">
    <location>
        <begin position="441"/>
        <end position="474"/>
    </location>
</feature>
<evidence type="ECO:0000313" key="6">
    <source>
        <dbReference type="EMBL" id="KAK0517484.1"/>
    </source>
</evidence>
<feature type="compositionally biased region" description="Acidic residues" evidence="4">
    <location>
        <begin position="249"/>
        <end position="258"/>
    </location>
</feature>
<dbReference type="InterPro" id="IPR050889">
    <property type="entry name" value="Dendritic_Spine_Reg/Scaffold"/>
</dbReference>
<feature type="chain" id="PRO_5041455609" description="Ankyrin" evidence="5">
    <location>
        <begin position="25"/>
        <end position="729"/>
    </location>
</feature>
<keyword evidence="5" id="KW-0732">Signal</keyword>
<evidence type="ECO:0000256" key="5">
    <source>
        <dbReference type="SAM" id="SignalP"/>
    </source>
</evidence>
<feature type="repeat" description="ANK" evidence="3">
    <location>
        <begin position="341"/>
        <end position="373"/>
    </location>
</feature>
<dbReference type="PRINTS" id="PR01415">
    <property type="entry name" value="ANKYRIN"/>
</dbReference>
<organism evidence="6 7">
    <name type="scientific">Cladonia borealis</name>
    <dbReference type="NCBI Taxonomy" id="184061"/>
    <lineage>
        <taxon>Eukaryota</taxon>
        <taxon>Fungi</taxon>
        <taxon>Dikarya</taxon>
        <taxon>Ascomycota</taxon>
        <taxon>Pezizomycotina</taxon>
        <taxon>Lecanoromycetes</taxon>
        <taxon>OSLEUM clade</taxon>
        <taxon>Lecanoromycetidae</taxon>
        <taxon>Lecanorales</taxon>
        <taxon>Lecanorineae</taxon>
        <taxon>Cladoniaceae</taxon>
        <taxon>Cladonia</taxon>
    </lineage>
</organism>
<dbReference type="Proteomes" id="UP001166286">
    <property type="component" value="Unassembled WGS sequence"/>
</dbReference>
<comment type="caution">
    <text evidence="6">The sequence shown here is derived from an EMBL/GenBank/DDBJ whole genome shotgun (WGS) entry which is preliminary data.</text>
</comment>
<accession>A0AA39V803</accession>
<dbReference type="SMART" id="SM00248">
    <property type="entry name" value="ANK"/>
    <property type="match status" value="9"/>
</dbReference>
<feature type="signal peptide" evidence="5">
    <location>
        <begin position="1"/>
        <end position="24"/>
    </location>
</feature>
<name>A0AA39V803_9LECA</name>
<dbReference type="PANTHER" id="PTHR24166">
    <property type="entry name" value="ROLLING PEBBLES, ISOFORM B"/>
    <property type="match status" value="1"/>
</dbReference>
<feature type="repeat" description="ANK" evidence="3">
    <location>
        <begin position="475"/>
        <end position="500"/>
    </location>
</feature>
<evidence type="ECO:0000256" key="1">
    <source>
        <dbReference type="ARBA" id="ARBA00022737"/>
    </source>
</evidence>
<sequence>MDPATIFALVSSAVSLATLCGSAAKDLKTQVSKYKNAKLAILSMVQGLDTMQLAWSRIGNWAQNQAPAELLEEDDFIGRLRRSLETGSLVMNALNEELLIYKPSKMGLTQRTKVVWNEGTLRIHQERIRDQALSMTLLLQAIHLPTLGDRNNLLRESEEQFGKSDESAYSIVPSRMSMSIHTGHTIDSGASKSEVDLVYKPLTFENELFTARVYKRNYRTPALQRLFKGTAQKTSDSTRPRTVAQKVEEDPDGSEDENLTIREPGPTAGIEDSIGGLYIPPSAEPHLSFAEARNILYPGARILFAEACEQGDVEIIESFLASGRDVHAPLEGSHQSGTSFPDLSAIHFAAKGGQVQVVGILLSYGANKEMPTRTRRKRPLHLAVEGGHVGMVRYLLDNGTNIAASDGASAQAIHEAAACGSTVILSLLLDRGAAIDSAMTNGDQPLHIASLNPDRANVIRFLCSQGADIEAKTHRGYTPLYYASVHNHVDNMKALLELGAAHSPQGPSMLGEAVKRGYLQATRLLLERGLDPNCPVYGERTALRWLVHVHTMVSSEIYRLRKYADVLELLLENGAEVDLQDSNGDTPLHNLCTRRVKPMSEQEKLQLQLATILLRSTRDVDMVNFAGETALGLSMKKGESGYWLSQSLIDSGARLLVSKPAIELRLELEQFSGHLYVLNCHVRRDSNAWTKSLGYYEKDDQDSLARLNSRSLGELRQLLRDQGIYNGSK</sequence>
<reference evidence="6" key="1">
    <citation type="submission" date="2023-03" db="EMBL/GenBank/DDBJ databases">
        <title>Complete genome of Cladonia borealis.</title>
        <authorList>
            <person name="Park H."/>
        </authorList>
    </citation>
    <scope>NUCLEOTIDE SEQUENCE</scope>
    <source>
        <strain evidence="6">ANT050790</strain>
    </source>
</reference>
<keyword evidence="7" id="KW-1185">Reference proteome</keyword>
<feature type="region of interest" description="Disordered" evidence="4">
    <location>
        <begin position="229"/>
        <end position="266"/>
    </location>
</feature>
<evidence type="ECO:0000256" key="2">
    <source>
        <dbReference type="ARBA" id="ARBA00023043"/>
    </source>
</evidence>
<evidence type="ECO:0000256" key="3">
    <source>
        <dbReference type="PROSITE-ProRule" id="PRU00023"/>
    </source>
</evidence>
<dbReference type="PANTHER" id="PTHR24166:SF48">
    <property type="entry name" value="PROTEIN VAPYRIN"/>
    <property type="match status" value="1"/>
</dbReference>
<dbReference type="AlphaFoldDB" id="A0AA39V803"/>
<gene>
    <name evidence="6" type="ORF">JMJ35_000639</name>
</gene>
<evidence type="ECO:0008006" key="8">
    <source>
        <dbReference type="Google" id="ProtNLM"/>
    </source>
</evidence>
<dbReference type="SUPFAM" id="SSF48403">
    <property type="entry name" value="Ankyrin repeat"/>
    <property type="match status" value="1"/>
</dbReference>
<evidence type="ECO:0000256" key="4">
    <source>
        <dbReference type="SAM" id="MobiDB-lite"/>
    </source>
</evidence>
<dbReference type="EMBL" id="JAFEKC020000001">
    <property type="protein sequence ID" value="KAK0517484.1"/>
    <property type="molecule type" value="Genomic_DNA"/>
</dbReference>
<dbReference type="PROSITE" id="PS50088">
    <property type="entry name" value="ANK_REPEAT"/>
    <property type="match status" value="4"/>
</dbReference>
<keyword evidence="2 3" id="KW-0040">ANK repeat</keyword>
<dbReference type="InterPro" id="IPR002110">
    <property type="entry name" value="Ankyrin_rpt"/>
</dbReference>
<protein>
    <recommendedName>
        <fullName evidence="8">Ankyrin</fullName>
    </recommendedName>
</protein>
<keyword evidence="1" id="KW-0677">Repeat</keyword>
<feature type="repeat" description="ANK" evidence="3">
    <location>
        <begin position="375"/>
        <end position="407"/>
    </location>
</feature>
<dbReference type="Gene3D" id="1.25.40.20">
    <property type="entry name" value="Ankyrin repeat-containing domain"/>
    <property type="match status" value="1"/>
</dbReference>
<dbReference type="Pfam" id="PF12796">
    <property type="entry name" value="Ank_2"/>
    <property type="match status" value="3"/>
</dbReference>